<dbReference type="EMBL" id="QSDV01000003">
    <property type="protein sequence ID" value="RGZ19502.1"/>
    <property type="molecule type" value="Genomic_DNA"/>
</dbReference>
<sequence length="250" mass="29113">MKDKFKKFVRQHWIFIWALLSVVYAVIVQLLFSLKTSNKFFVAHWGAGDILTCASTISLGLLAMWQNKKQQEENDITQERMERIIIHANELSIISKMIEHEERRVNELDKLLNRFMQNCDPQAVAIAYSADDKIVCMTQVTELERTIDKDFFAISRLLAEDKVLKLDPDNALKVAFAKLYQTVKKDIGDIRQEKIDMCDIHAVGKMAGKLSAERDTFMKEKEEYLESIQSKLRKLLFEEIALEDARKMYN</sequence>
<evidence type="ECO:0000313" key="3">
    <source>
        <dbReference type="EMBL" id="RGZ19502.1"/>
    </source>
</evidence>
<name>A0A413MDM0_9FIRM</name>
<proteinExistence type="predicted"/>
<accession>A0A413MDM0</accession>
<dbReference type="Proteomes" id="UP000285209">
    <property type="component" value="Unassembled WGS sequence"/>
</dbReference>
<keyword evidence="2" id="KW-0812">Transmembrane</keyword>
<organism evidence="3 4">
    <name type="scientific">Agathobacter rectalis</name>
    <dbReference type="NCBI Taxonomy" id="39491"/>
    <lineage>
        <taxon>Bacteria</taxon>
        <taxon>Bacillati</taxon>
        <taxon>Bacillota</taxon>
        <taxon>Clostridia</taxon>
        <taxon>Lachnospirales</taxon>
        <taxon>Lachnospiraceae</taxon>
        <taxon>Agathobacter</taxon>
    </lineage>
</organism>
<feature type="transmembrane region" description="Helical" evidence="2">
    <location>
        <begin position="44"/>
        <end position="65"/>
    </location>
</feature>
<feature type="coiled-coil region" evidence="1">
    <location>
        <begin position="62"/>
        <end position="118"/>
    </location>
</feature>
<dbReference type="AlphaFoldDB" id="A0A413MDM0"/>
<evidence type="ECO:0000313" key="4">
    <source>
        <dbReference type="Proteomes" id="UP000285209"/>
    </source>
</evidence>
<feature type="transmembrane region" description="Helical" evidence="2">
    <location>
        <begin position="12"/>
        <end position="32"/>
    </location>
</feature>
<reference evidence="3 4" key="1">
    <citation type="submission" date="2018-08" db="EMBL/GenBank/DDBJ databases">
        <title>A genome reference for cultivated species of the human gut microbiota.</title>
        <authorList>
            <person name="Zou Y."/>
            <person name="Xue W."/>
            <person name="Luo G."/>
        </authorList>
    </citation>
    <scope>NUCLEOTIDE SEQUENCE [LARGE SCALE GENOMIC DNA]</scope>
    <source>
        <strain evidence="3 4">AM54-25XD</strain>
    </source>
</reference>
<evidence type="ECO:0000256" key="1">
    <source>
        <dbReference type="SAM" id="Coils"/>
    </source>
</evidence>
<comment type="caution">
    <text evidence="3">The sequence shown here is derived from an EMBL/GenBank/DDBJ whole genome shotgun (WGS) entry which is preliminary data.</text>
</comment>
<evidence type="ECO:0000256" key="2">
    <source>
        <dbReference type="SAM" id="Phobius"/>
    </source>
</evidence>
<protein>
    <submittedName>
        <fullName evidence="3">Uncharacterized protein</fullName>
    </submittedName>
</protein>
<gene>
    <name evidence="3" type="ORF">DXA03_03785</name>
</gene>
<keyword evidence="2" id="KW-0472">Membrane</keyword>
<keyword evidence="1" id="KW-0175">Coiled coil</keyword>
<keyword evidence="2" id="KW-1133">Transmembrane helix</keyword>